<evidence type="ECO:0000259" key="11">
    <source>
        <dbReference type="Pfam" id="PF25917"/>
    </source>
</evidence>
<name>A0A0W0VIY9_9GAMM</name>
<feature type="domain" description="AprE-like beta-barrel" evidence="12">
    <location>
        <begin position="262"/>
        <end position="356"/>
    </location>
</feature>
<dbReference type="Gene3D" id="1.10.287.470">
    <property type="entry name" value="Helix hairpin bin"/>
    <property type="match status" value="1"/>
</dbReference>
<evidence type="ECO:0000256" key="1">
    <source>
        <dbReference type="ARBA" id="ARBA00004377"/>
    </source>
</evidence>
<keyword evidence="10" id="KW-0175">Coiled coil</keyword>
<keyword evidence="4 9" id="KW-1003">Cell membrane</keyword>
<dbReference type="InterPro" id="IPR050739">
    <property type="entry name" value="MFP"/>
</dbReference>
<dbReference type="Gene3D" id="2.40.30.170">
    <property type="match status" value="1"/>
</dbReference>
<comment type="similarity">
    <text evidence="2 9">Belongs to the membrane fusion protein (MFP) (TC 8.A.1) family.</text>
</comment>
<comment type="subcellular location">
    <subcellularLocation>
        <location evidence="1 9">Cell inner membrane</location>
        <topology evidence="1 9">Single-pass membrane protein</topology>
    </subcellularLocation>
</comment>
<dbReference type="InterPro" id="IPR058982">
    <property type="entry name" value="Beta-barrel_AprE"/>
</dbReference>
<dbReference type="InterPro" id="IPR058625">
    <property type="entry name" value="MdtA-like_BSH"/>
</dbReference>
<sequence>MKHEERSHLFTHIILWSSLLFIVCALVWANYAVLDEVTTGEGKVIPSSQIQIIQNLEGGIVSKLYVQEGEIVEKNQTLMQIDNTRFKASFNEAEQKMIALEISIIRLSAEMNNTPMVVPASLKKKNGGLVEAEEALYKSRQEELKQLTSALGLAEKELALSKPLVAKGAVSEVEILRLQREVNELQGKIHQFKSHALEQLNKNKAELAALKESQSAEEDRLVRTTVRSPVKGIVKRIKVNTIGGVIQPGMDIIEIVPLDDTLLIEAKIRPSDIGFIHPGQKAIVKLTAYEFPIYGGLTGKVEQISADTITDEQGPSGKEETYYLIRVRTEKNYLGTEAKPLYIIPGMMATVDILTGNKTVLQYILKPILKARQTALRER</sequence>
<feature type="domain" description="Multidrug resistance protein MdtA-like barrel-sandwich hybrid" evidence="11">
    <location>
        <begin position="58"/>
        <end position="249"/>
    </location>
</feature>
<dbReference type="GO" id="GO:0005886">
    <property type="term" value="C:plasma membrane"/>
    <property type="evidence" value="ECO:0007669"/>
    <property type="project" value="UniProtKB-SubCell"/>
</dbReference>
<comment type="caution">
    <text evidence="13">The sequence shown here is derived from an EMBL/GenBank/DDBJ whole genome shotgun (WGS) entry which is preliminary data.</text>
</comment>
<evidence type="ECO:0000256" key="4">
    <source>
        <dbReference type="ARBA" id="ARBA00022475"/>
    </source>
</evidence>
<evidence type="ECO:0000259" key="12">
    <source>
        <dbReference type="Pfam" id="PF26002"/>
    </source>
</evidence>
<dbReference type="Proteomes" id="UP000054869">
    <property type="component" value="Unassembled WGS sequence"/>
</dbReference>
<dbReference type="STRING" id="45067.Llan_2014"/>
<dbReference type="RefSeq" id="WP_028372975.1">
    <property type="nucleotide sequence ID" value="NZ_CAAAJD010000034.1"/>
</dbReference>
<dbReference type="InterPro" id="IPR010129">
    <property type="entry name" value="T1SS_HlyD"/>
</dbReference>
<accession>A0A0W0VIY9</accession>
<dbReference type="eggNOG" id="COG0845">
    <property type="taxonomic scope" value="Bacteria"/>
</dbReference>
<evidence type="ECO:0000256" key="2">
    <source>
        <dbReference type="ARBA" id="ARBA00009477"/>
    </source>
</evidence>
<dbReference type="OrthoDB" id="9775513at2"/>
<dbReference type="InterPro" id="IPR006144">
    <property type="entry name" value="Secretion_HlyD_CS"/>
</dbReference>
<dbReference type="SUPFAM" id="SSF111369">
    <property type="entry name" value="HlyD-like secretion proteins"/>
    <property type="match status" value="1"/>
</dbReference>
<reference evidence="13 14" key="1">
    <citation type="submission" date="2015-11" db="EMBL/GenBank/DDBJ databases">
        <title>Genomic analysis of 38 Legionella species identifies large and diverse effector repertoires.</title>
        <authorList>
            <person name="Burstein D."/>
            <person name="Amaro F."/>
            <person name="Zusman T."/>
            <person name="Lifshitz Z."/>
            <person name="Cohen O."/>
            <person name="Gilbert J.A."/>
            <person name="Pupko T."/>
            <person name="Shuman H.A."/>
            <person name="Segal G."/>
        </authorList>
    </citation>
    <scope>NUCLEOTIDE SEQUENCE [LARGE SCALE GENOMIC DNA]</scope>
    <source>
        <strain evidence="13 14">ATCC 49751</strain>
    </source>
</reference>
<evidence type="ECO:0000256" key="3">
    <source>
        <dbReference type="ARBA" id="ARBA00022448"/>
    </source>
</evidence>
<keyword evidence="3 9" id="KW-0813">Transport</keyword>
<proteinExistence type="inferred from homology"/>
<evidence type="ECO:0000256" key="10">
    <source>
        <dbReference type="SAM" id="Coils"/>
    </source>
</evidence>
<protein>
    <recommendedName>
        <fullName evidence="9">Membrane fusion protein (MFP) family protein</fullName>
    </recommendedName>
</protein>
<feature type="coiled-coil region" evidence="10">
    <location>
        <begin position="90"/>
        <end position="217"/>
    </location>
</feature>
<evidence type="ECO:0000256" key="8">
    <source>
        <dbReference type="ARBA" id="ARBA00023136"/>
    </source>
</evidence>
<gene>
    <name evidence="13" type="primary">lssD_2</name>
    <name evidence="13" type="ORF">Llan_2014</name>
</gene>
<dbReference type="Gene3D" id="2.40.50.100">
    <property type="match status" value="1"/>
</dbReference>
<evidence type="ECO:0000256" key="6">
    <source>
        <dbReference type="ARBA" id="ARBA00022692"/>
    </source>
</evidence>
<dbReference type="PROSITE" id="PS00543">
    <property type="entry name" value="HLYD_FAMILY"/>
    <property type="match status" value="1"/>
</dbReference>
<dbReference type="PATRIC" id="fig|45067.4.peg.2114"/>
<dbReference type="EMBL" id="LNYI01000046">
    <property type="protein sequence ID" value="KTD20085.1"/>
    <property type="molecule type" value="Genomic_DNA"/>
</dbReference>
<feature type="transmembrane region" description="Helical" evidence="9">
    <location>
        <begin position="9"/>
        <end position="29"/>
    </location>
</feature>
<evidence type="ECO:0000256" key="7">
    <source>
        <dbReference type="ARBA" id="ARBA00022989"/>
    </source>
</evidence>
<evidence type="ECO:0000313" key="14">
    <source>
        <dbReference type="Proteomes" id="UP000054869"/>
    </source>
</evidence>
<dbReference type="Pfam" id="PF26002">
    <property type="entry name" value="Beta-barrel_AprE"/>
    <property type="match status" value="1"/>
</dbReference>
<dbReference type="NCBIfam" id="TIGR01843">
    <property type="entry name" value="type_I_hlyD"/>
    <property type="match status" value="1"/>
</dbReference>
<dbReference type="PANTHER" id="PTHR30386">
    <property type="entry name" value="MEMBRANE FUSION SUBUNIT OF EMRAB-TOLC MULTIDRUG EFFLUX PUMP"/>
    <property type="match status" value="1"/>
</dbReference>
<dbReference type="Pfam" id="PF25917">
    <property type="entry name" value="BSH_RND"/>
    <property type="match status" value="1"/>
</dbReference>
<keyword evidence="7 9" id="KW-1133">Transmembrane helix</keyword>
<dbReference type="AlphaFoldDB" id="A0A0W0VIY9"/>
<keyword evidence="6 9" id="KW-0812">Transmembrane</keyword>
<evidence type="ECO:0000256" key="9">
    <source>
        <dbReference type="RuleBase" id="RU365093"/>
    </source>
</evidence>
<evidence type="ECO:0000256" key="5">
    <source>
        <dbReference type="ARBA" id="ARBA00022519"/>
    </source>
</evidence>
<organism evidence="13 14">
    <name type="scientific">Legionella lansingensis</name>
    <dbReference type="NCBI Taxonomy" id="45067"/>
    <lineage>
        <taxon>Bacteria</taxon>
        <taxon>Pseudomonadati</taxon>
        <taxon>Pseudomonadota</taxon>
        <taxon>Gammaproteobacteria</taxon>
        <taxon>Legionellales</taxon>
        <taxon>Legionellaceae</taxon>
        <taxon>Legionella</taxon>
    </lineage>
</organism>
<evidence type="ECO:0000313" key="13">
    <source>
        <dbReference type="EMBL" id="KTD20085.1"/>
    </source>
</evidence>
<dbReference type="PRINTS" id="PR01490">
    <property type="entry name" value="RTXTOXIND"/>
</dbReference>
<keyword evidence="14" id="KW-1185">Reference proteome</keyword>
<dbReference type="PANTHER" id="PTHR30386:SF26">
    <property type="entry name" value="TRANSPORT PROTEIN COMB"/>
    <property type="match status" value="1"/>
</dbReference>
<dbReference type="GO" id="GO:0009306">
    <property type="term" value="P:protein secretion"/>
    <property type="evidence" value="ECO:0007669"/>
    <property type="project" value="InterPro"/>
</dbReference>
<keyword evidence="8 9" id="KW-0472">Membrane</keyword>
<keyword evidence="5 9" id="KW-0997">Cell inner membrane</keyword>